<evidence type="ECO:0000256" key="9">
    <source>
        <dbReference type="ARBA" id="ARBA00023136"/>
    </source>
</evidence>
<dbReference type="SUPFAM" id="SSF103473">
    <property type="entry name" value="MFS general substrate transporter"/>
    <property type="match status" value="1"/>
</dbReference>
<evidence type="ECO:0000256" key="2">
    <source>
        <dbReference type="ARBA" id="ARBA00008335"/>
    </source>
</evidence>
<evidence type="ECO:0000256" key="8">
    <source>
        <dbReference type="ARBA" id="ARBA00023065"/>
    </source>
</evidence>
<feature type="transmembrane region" description="Helical" evidence="10">
    <location>
        <begin position="281"/>
        <end position="307"/>
    </location>
</feature>
<evidence type="ECO:0000256" key="7">
    <source>
        <dbReference type="ARBA" id="ARBA00023004"/>
    </source>
</evidence>
<dbReference type="GO" id="GO:0006826">
    <property type="term" value="P:iron ion transport"/>
    <property type="evidence" value="ECO:0007669"/>
    <property type="project" value="UniProtKB-KW"/>
</dbReference>
<evidence type="ECO:0000313" key="12">
    <source>
        <dbReference type="Proteomes" id="UP000053259"/>
    </source>
</evidence>
<dbReference type="GO" id="GO:0010106">
    <property type="term" value="P:cellular response to iron ion starvation"/>
    <property type="evidence" value="ECO:0007669"/>
    <property type="project" value="UniProtKB-ARBA"/>
</dbReference>
<keyword evidence="12" id="KW-1185">Reference proteome</keyword>
<dbReference type="Proteomes" id="UP000053259">
    <property type="component" value="Unassembled WGS sequence"/>
</dbReference>
<feature type="transmembrane region" description="Helical" evidence="10">
    <location>
        <begin position="489"/>
        <end position="511"/>
    </location>
</feature>
<keyword evidence="3" id="KW-0813">Transport</keyword>
<gene>
    <name evidence="11" type="ORF">PV09_08975</name>
</gene>
<dbReference type="InParanoid" id="A0A0D1ZZ08"/>
<dbReference type="InterPro" id="IPR036259">
    <property type="entry name" value="MFS_trans_sf"/>
</dbReference>
<dbReference type="GO" id="GO:0022857">
    <property type="term" value="F:transmembrane transporter activity"/>
    <property type="evidence" value="ECO:0007669"/>
    <property type="project" value="InterPro"/>
</dbReference>
<feature type="transmembrane region" description="Helical" evidence="10">
    <location>
        <begin position="386"/>
        <end position="413"/>
    </location>
</feature>
<evidence type="ECO:0000256" key="3">
    <source>
        <dbReference type="ARBA" id="ARBA00022448"/>
    </source>
</evidence>
<dbReference type="AlphaFoldDB" id="A0A0D1ZZ08"/>
<evidence type="ECO:0000256" key="4">
    <source>
        <dbReference type="ARBA" id="ARBA00022496"/>
    </source>
</evidence>
<feature type="transmembrane region" description="Helical" evidence="10">
    <location>
        <begin position="204"/>
        <end position="222"/>
    </location>
</feature>
<feature type="transmembrane region" description="Helical" evidence="10">
    <location>
        <begin position="319"/>
        <end position="339"/>
    </location>
</feature>
<reference evidence="11 12" key="1">
    <citation type="submission" date="2015-01" db="EMBL/GenBank/DDBJ databases">
        <title>The Genome Sequence of Ochroconis gallopava CBS43764.</title>
        <authorList>
            <consortium name="The Broad Institute Genomics Platform"/>
            <person name="Cuomo C."/>
            <person name="de Hoog S."/>
            <person name="Gorbushina A."/>
            <person name="Stielow B."/>
            <person name="Teixiera M."/>
            <person name="Abouelleil A."/>
            <person name="Chapman S.B."/>
            <person name="Priest M."/>
            <person name="Young S.K."/>
            <person name="Wortman J."/>
            <person name="Nusbaum C."/>
            <person name="Birren B."/>
        </authorList>
    </citation>
    <scope>NUCLEOTIDE SEQUENCE [LARGE SCALE GENOMIC DNA]</scope>
    <source>
        <strain evidence="11 12">CBS 43764</strain>
    </source>
</reference>
<feature type="transmembrane region" description="Helical" evidence="10">
    <location>
        <begin position="78"/>
        <end position="95"/>
    </location>
</feature>
<accession>A0A0D1ZZ08</accession>
<feature type="transmembrane region" description="Helical" evidence="10">
    <location>
        <begin position="450"/>
        <end position="477"/>
    </location>
</feature>
<dbReference type="OrthoDB" id="4078873at2759"/>
<organism evidence="11 12">
    <name type="scientific">Verruconis gallopava</name>
    <dbReference type="NCBI Taxonomy" id="253628"/>
    <lineage>
        <taxon>Eukaryota</taxon>
        <taxon>Fungi</taxon>
        <taxon>Dikarya</taxon>
        <taxon>Ascomycota</taxon>
        <taxon>Pezizomycotina</taxon>
        <taxon>Dothideomycetes</taxon>
        <taxon>Pleosporomycetidae</taxon>
        <taxon>Venturiales</taxon>
        <taxon>Sympoventuriaceae</taxon>
        <taxon>Verruconis</taxon>
    </lineage>
</organism>
<keyword evidence="6 10" id="KW-1133">Transmembrane helix</keyword>
<keyword evidence="8" id="KW-0406">Ion transport</keyword>
<feature type="transmembrane region" description="Helical" evidence="10">
    <location>
        <begin position="175"/>
        <end position="192"/>
    </location>
</feature>
<comment type="similarity">
    <text evidence="2">Belongs to the major facilitator superfamily.</text>
</comment>
<proteinExistence type="inferred from homology"/>
<protein>
    <recommendedName>
        <fullName evidence="13">Major facilitator superfamily (MFS) profile domain-containing protein</fullName>
    </recommendedName>
</protein>
<dbReference type="EMBL" id="KN847579">
    <property type="protein sequence ID" value="KIV99314.1"/>
    <property type="molecule type" value="Genomic_DNA"/>
</dbReference>
<dbReference type="Pfam" id="PF07690">
    <property type="entry name" value="MFS_1"/>
    <property type="match status" value="1"/>
</dbReference>
<dbReference type="GeneID" id="27316948"/>
<dbReference type="VEuPathDB" id="FungiDB:PV09_08975"/>
<feature type="transmembrane region" description="Helical" evidence="10">
    <location>
        <begin position="566"/>
        <end position="583"/>
    </location>
</feature>
<dbReference type="PANTHER" id="PTHR23501">
    <property type="entry name" value="MAJOR FACILITATOR SUPERFAMILY"/>
    <property type="match status" value="1"/>
</dbReference>
<keyword evidence="7" id="KW-0408">Iron</keyword>
<feature type="transmembrane region" description="Helical" evidence="10">
    <location>
        <begin position="115"/>
        <end position="133"/>
    </location>
</feature>
<sequence length="600" mass="65354">MFSSLQKRLYRAGAPAAEGSAVVPSELNIITAENVTEHEAKLPSEVIDQVLNDDKPNDAAQYGVVVAEAITLSWNKKSLAAAYVLMFLLYFVNAFQSSITSNLTAFVTSGFEEHSLIPVIYVVSSCMGAAVYMPLAKILNLFDRVIGFSVMVVFAVLGLVLSATCTNIATYCASQVFYTVGFTGMTFCVDVITIDTSTLLDRGLAYAFTSSPYMITAFAGSAASEHFYDFNWRWAFGCFAIVLPVVALPMVGLLQFNKRVAAKKGILPEKKSSGRTFMQSLVHYLIEFDILGTFLLAAGLVIFLLPFTLAGAAEDDWKSAHIIVMLVVGICTLLAFVAVERWVAPVPFLPWQILTSRTVLGACLLDATYQIAYYCWNDYYTSYLQVVFGVSISVAGYINSTFDVVSGVWLLVVGLLIKRSGRFRWLLYFSVPLYILGAGLMIYFRKPNWSVGYSIMCQIFIAIGGGTMIIVQQVAVLAAADHNNAATALAFLGVFGNAGGGVGSSISGAIWTHVMPAALQRRLAGTSAAADWESIYEDLDTQLSYPRGSPERTAIELAYADAQSKMLIAGTCIMSLSLIWMFVMRDIKLTKNVQTKGVLF</sequence>
<evidence type="ECO:0008006" key="13">
    <source>
        <dbReference type="Google" id="ProtNLM"/>
    </source>
</evidence>
<comment type="subcellular location">
    <subcellularLocation>
        <location evidence="1">Membrane</location>
        <topology evidence="1">Multi-pass membrane protein</topology>
    </subcellularLocation>
</comment>
<keyword evidence="9 10" id="KW-0472">Membrane</keyword>
<evidence type="ECO:0000256" key="1">
    <source>
        <dbReference type="ARBA" id="ARBA00004141"/>
    </source>
</evidence>
<evidence type="ECO:0000256" key="5">
    <source>
        <dbReference type="ARBA" id="ARBA00022692"/>
    </source>
</evidence>
<dbReference type="GO" id="GO:0005886">
    <property type="term" value="C:plasma membrane"/>
    <property type="evidence" value="ECO:0007669"/>
    <property type="project" value="TreeGrafter"/>
</dbReference>
<evidence type="ECO:0000313" key="11">
    <source>
        <dbReference type="EMBL" id="KIV99314.1"/>
    </source>
</evidence>
<keyword evidence="4" id="KW-0410">Iron transport</keyword>
<feature type="transmembrane region" description="Helical" evidence="10">
    <location>
        <begin position="145"/>
        <end position="169"/>
    </location>
</feature>
<evidence type="ECO:0000256" key="6">
    <source>
        <dbReference type="ARBA" id="ARBA00022989"/>
    </source>
</evidence>
<dbReference type="HOGENOM" id="CLU_012970_1_0_1"/>
<dbReference type="InterPro" id="IPR011701">
    <property type="entry name" value="MFS"/>
</dbReference>
<keyword evidence="5 10" id="KW-0812">Transmembrane</keyword>
<dbReference type="RefSeq" id="XP_016209184.1">
    <property type="nucleotide sequence ID" value="XM_016362959.1"/>
</dbReference>
<evidence type="ECO:0000256" key="10">
    <source>
        <dbReference type="SAM" id="Phobius"/>
    </source>
</evidence>
<dbReference type="FunFam" id="1.20.1250.20:FF:000284">
    <property type="entry name" value="Siderophore iron transporter mirB"/>
    <property type="match status" value="1"/>
</dbReference>
<dbReference type="FunFam" id="1.20.1250.20:FF:000302">
    <property type="entry name" value="MFS siderochrome iron transporter MirB"/>
    <property type="match status" value="1"/>
</dbReference>
<feature type="transmembrane region" description="Helical" evidence="10">
    <location>
        <begin position="234"/>
        <end position="254"/>
    </location>
</feature>
<name>A0A0D1ZZ08_9PEZI</name>
<dbReference type="PANTHER" id="PTHR23501:SF55">
    <property type="entry name" value="SIDEROPHORE IRON TRANSPORTER, PUTATIVE (AFU_ORTHOLOGUE AFUA_3G03440)-RELATED"/>
    <property type="match status" value="1"/>
</dbReference>
<feature type="transmembrane region" description="Helical" evidence="10">
    <location>
        <begin position="351"/>
        <end position="374"/>
    </location>
</feature>
<feature type="transmembrane region" description="Helical" evidence="10">
    <location>
        <begin position="425"/>
        <end position="444"/>
    </location>
</feature>
<dbReference type="Gene3D" id="1.20.1250.20">
    <property type="entry name" value="MFS general substrate transporter like domains"/>
    <property type="match status" value="2"/>
</dbReference>